<reference evidence="1" key="1">
    <citation type="journal article" date="2014" name="Int. J. Syst. Evol. Microbiol.">
        <title>Complete genome sequence of Corynebacterium casei LMG S-19264T (=DSM 44701T), isolated from a smear-ripened cheese.</title>
        <authorList>
            <consortium name="US DOE Joint Genome Institute (JGI-PGF)"/>
            <person name="Walter F."/>
            <person name="Albersmeier A."/>
            <person name="Kalinowski J."/>
            <person name="Ruckert C."/>
        </authorList>
    </citation>
    <scope>NUCLEOTIDE SEQUENCE</scope>
    <source>
        <strain evidence="1">JCM 3091</strain>
    </source>
</reference>
<protein>
    <submittedName>
        <fullName evidence="1">Uncharacterized protein</fullName>
    </submittedName>
</protein>
<sequence>MSSIKAEGQQTATLTTEHTLLDTSDAGNYQLKVDTTNLAGAEYVDLKIYDKAKTGGSYRLVQSVRVAAGAAYPISESVPLTAPLGAKFTLTQTGGTGRSFDWSVVQLDA</sequence>
<organism evidence="1 2">
    <name type="scientific">Pilimelia terevasa</name>
    <dbReference type="NCBI Taxonomy" id="53372"/>
    <lineage>
        <taxon>Bacteria</taxon>
        <taxon>Bacillati</taxon>
        <taxon>Actinomycetota</taxon>
        <taxon>Actinomycetes</taxon>
        <taxon>Micromonosporales</taxon>
        <taxon>Micromonosporaceae</taxon>
        <taxon>Pilimelia</taxon>
    </lineage>
</organism>
<dbReference type="AlphaFoldDB" id="A0A8J3BMF5"/>
<dbReference type="RefSeq" id="WP_189114563.1">
    <property type="nucleotide sequence ID" value="NZ_BMQC01000008.1"/>
</dbReference>
<comment type="caution">
    <text evidence="1">The sequence shown here is derived from an EMBL/GenBank/DDBJ whole genome shotgun (WGS) entry which is preliminary data.</text>
</comment>
<dbReference type="EMBL" id="BMQC01000008">
    <property type="protein sequence ID" value="GGK32132.1"/>
    <property type="molecule type" value="Genomic_DNA"/>
</dbReference>
<accession>A0A8J3BMF5</accession>
<dbReference type="Proteomes" id="UP000662200">
    <property type="component" value="Unassembled WGS sequence"/>
</dbReference>
<gene>
    <name evidence="1" type="ORF">GCM10010124_26140</name>
</gene>
<proteinExistence type="predicted"/>
<name>A0A8J3BMF5_9ACTN</name>
<reference evidence="1" key="2">
    <citation type="submission" date="2020-09" db="EMBL/GenBank/DDBJ databases">
        <authorList>
            <person name="Sun Q."/>
            <person name="Ohkuma M."/>
        </authorList>
    </citation>
    <scope>NUCLEOTIDE SEQUENCE</scope>
    <source>
        <strain evidence="1">JCM 3091</strain>
    </source>
</reference>
<keyword evidence="2" id="KW-1185">Reference proteome</keyword>
<evidence type="ECO:0000313" key="1">
    <source>
        <dbReference type="EMBL" id="GGK32132.1"/>
    </source>
</evidence>
<evidence type="ECO:0000313" key="2">
    <source>
        <dbReference type="Proteomes" id="UP000662200"/>
    </source>
</evidence>